<dbReference type="Pfam" id="PF07647">
    <property type="entry name" value="SAM_2"/>
    <property type="match status" value="1"/>
</dbReference>
<dbReference type="PANTHER" id="PTHR10627">
    <property type="entry name" value="SCP160"/>
    <property type="match status" value="1"/>
</dbReference>
<sequence>MVKQKQRHVPSVGGKNKKIQGVCEVDPLDHGDWTLVKKQRITILIPPLPSKMQCTSPIAGGDELQEVPRKTNSHSHCPTLTPSPKQLVHQTEKSMALSPEHTIQSTKTVHPPEPTLTPQKPLIPSPRISLDDSPLHRFGDDSNRGFMMYDLSKFLPNQRMRASYLEKKLKKAGGLENWLVSLGLSRFISIFQGKCVGKFHLANLDMKKLKDMGTDAVGPRRKLLHAIECLCEPHCFLNA</sequence>
<organism evidence="4 5">
    <name type="scientific">Dorcoceras hygrometricum</name>
    <dbReference type="NCBI Taxonomy" id="472368"/>
    <lineage>
        <taxon>Eukaryota</taxon>
        <taxon>Viridiplantae</taxon>
        <taxon>Streptophyta</taxon>
        <taxon>Embryophyta</taxon>
        <taxon>Tracheophyta</taxon>
        <taxon>Spermatophyta</taxon>
        <taxon>Magnoliopsida</taxon>
        <taxon>eudicotyledons</taxon>
        <taxon>Gunneridae</taxon>
        <taxon>Pentapetalae</taxon>
        <taxon>asterids</taxon>
        <taxon>lamiids</taxon>
        <taxon>Lamiales</taxon>
        <taxon>Gesneriaceae</taxon>
        <taxon>Didymocarpoideae</taxon>
        <taxon>Trichosporeae</taxon>
        <taxon>Loxocarpinae</taxon>
        <taxon>Dorcoceras</taxon>
    </lineage>
</organism>
<dbReference type="Gene3D" id="1.10.150.50">
    <property type="entry name" value="Transcription Factor, Ets-1"/>
    <property type="match status" value="1"/>
</dbReference>
<protein>
    <recommendedName>
        <fullName evidence="3">SAM domain-containing protein</fullName>
    </recommendedName>
</protein>
<accession>A0A2Z7BS19</accession>
<dbReference type="InterPro" id="IPR001660">
    <property type="entry name" value="SAM"/>
</dbReference>
<keyword evidence="1" id="KW-0677">Repeat</keyword>
<dbReference type="OrthoDB" id="271862at2759"/>
<dbReference type="PANTHER" id="PTHR10627:SF68">
    <property type="entry name" value="F26K24.15 PROTEIN-RELATED"/>
    <property type="match status" value="1"/>
</dbReference>
<gene>
    <name evidence="4" type="ORF">F511_22183</name>
</gene>
<evidence type="ECO:0000313" key="4">
    <source>
        <dbReference type="EMBL" id="KZV36428.1"/>
    </source>
</evidence>
<evidence type="ECO:0000259" key="3">
    <source>
        <dbReference type="PROSITE" id="PS50105"/>
    </source>
</evidence>
<dbReference type="PROSITE" id="PS50105">
    <property type="entry name" value="SAM_DOMAIN"/>
    <property type="match status" value="1"/>
</dbReference>
<keyword evidence="5" id="KW-1185">Reference proteome</keyword>
<evidence type="ECO:0000256" key="1">
    <source>
        <dbReference type="ARBA" id="ARBA00022737"/>
    </source>
</evidence>
<dbReference type="CDD" id="cd09487">
    <property type="entry name" value="SAM_superfamily"/>
    <property type="match status" value="1"/>
</dbReference>
<dbReference type="EMBL" id="KV003887">
    <property type="protein sequence ID" value="KZV36428.1"/>
    <property type="molecule type" value="Genomic_DNA"/>
</dbReference>
<evidence type="ECO:0000256" key="2">
    <source>
        <dbReference type="SAM" id="MobiDB-lite"/>
    </source>
</evidence>
<dbReference type="Proteomes" id="UP000250235">
    <property type="component" value="Unassembled WGS sequence"/>
</dbReference>
<dbReference type="SUPFAM" id="SSF47769">
    <property type="entry name" value="SAM/Pointed domain"/>
    <property type="match status" value="1"/>
</dbReference>
<name>A0A2Z7BS19_9LAMI</name>
<proteinExistence type="predicted"/>
<reference evidence="4 5" key="1">
    <citation type="journal article" date="2015" name="Proc. Natl. Acad. Sci. U.S.A.">
        <title>The resurrection genome of Boea hygrometrica: A blueprint for survival of dehydration.</title>
        <authorList>
            <person name="Xiao L."/>
            <person name="Yang G."/>
            <person name="Zhang L."/>
            <person name="Yang X."/>
            <person name="Zhao S."/>
            <person name="Ji Z."/>
            <person name="Zhou Q."/>
            <person name="Hu M."/>
            <person name="Wang Y."/>
            <person name="Chen M."/>
            <person name="Xu Y."/>
            <person name="Jin H."/>
            <person name="Xiao X."/>
            <person name="Hu G."/>
            <person name="Bao F."/>
            <person name="Hu Y."/>
            <person name="Wan P."/>
            <person name="Li L."/>
            <person name="Deng X."/>
            <person name="Kuang T."/>
            <person name="Xiang C."/>
            <person name="Zhu J.K."/>
            <person name="Oliver M.J."/>
            <person name="He Y."/>
        </authorList>
    </citation>
    <scope>NUCLEOTIDE SEQUENCE [LARGE SCALE GENOMIC DNA]</scope>
    <source>
        <strain evidence="5">cv. XS01</strain>
    </source>
</reference>
<dbReference type="AlphaFoldDB" id="A0A2Z7BS19"/>
<dbReference type="SMART" id="SM00454">
    <property type="entry name" value="SAM"/>
    <property type="match status" value="1"/>
</dbReference>
<dbReference type="InterPro" id="IPR013761">
    <property type="entry name" value="SAM/pointed_sf"/>
</dbReference>
<feature type="domain" description="SAM" evidence="3">
    <location>
        <begin position="175"/>
        <end position="233"/>
    </location>
</feature>
<evidence type="ECO:0000313" key="5">
    <source>
        <dbReference type="Proteomes" id="UP000250235"/>
    </source>
</evidence>
<feature type="region of interest" description="Disordered" evidence="2">
    <location>
        <begin position="97"/>
        <end position="131"/>
    </location>
</feature>